<evidence type="ECO:0000256" key="1">
    <source>
        <dbReference type="SAM" id="MobiDB-lite"/>
    </source>
</evidence>
<reference evidence="2" key="1">
    <citation type="submission" date="2014-09" db="EMBL/GenBank/DDBJ databases">
        <authorList>
            <person name="Magalhaes I.L.F."/>
            <person name="Oliveira U."/>
            <person name="Santos F.R."/>
            <person name="Vidigal T.H.D.A."/>
            <person name="Brescovit A.D."/>
            <person name="Santos A.J."/>
        </authorList>
    </citation>
    <scope>NUCLEOTIDE SEQUENCE</scope>
    <source>
        <tissue evidence="2">Shoot tissue taken approximately 20 cm above the soil surface</tissue>
    </source>
</reference>
<organism evidence="2">
    <name type="scientific">Arundo donax</name>
    <name type="common">Giant reed</name>
    <name type="synonym">Donax arundinaceus</name>
    <dbReference type="NCBI Taxonomy" id="35708"/>
    <lineage>
        <taxon>Eukaryota</taxon>
        <taxon>Viridiplantae</taxon>
        <taxon>Streptophyta</taxon>
        <taxon>Embryophyta</taxon>
        <taxon>Tracheophyta</taxon>
        <taxon>Spermatophyta</taxon>
        <taxon>Magnoliopsida</taxon>
        <taxon>Liliopsida</taxon>
        <taxon>Poales</taxon>
        <taxon>Poaceae</taxon>
        <taxon>PACMAD clade</taxon>
        <taxon>Arundinoideae</taxon>
        <taxon>Arundineae</taxon>
        <taxon>Arundo</taxon>
    </lineage>
</organism>
<dbReference type="EMBL" id="GBRH01267255">
    <property type="protein sequence ID" value="JAD30640.1"/>
    <property type="molecule type" value="Transcribed_RNA"/>
</dbReference>
<dbReference type="AlphaFoldDB" id="A0A0A8Z1P7"/>
<feature type="compositionally biased region" description="Basic residues" evidence="1">
    <location>
        <begin position="25"/>
        <end position="38"/>
    </location>
</feature>
<name>A0A0A8Z1P7_ARUDO</name>
<reference evidence="2" key="2">
    <citation type="journal article" date="2015" name="Data Brief">
        <title>Shoot transcriptome of the giant reed, Arundo donax.</title>
        <authorList>
            <person name="Barrero R.A."/>
            <person name="Guerrero F.D."/>
            <person name="Moolhuijzen P."/>
            <person name="Goolsby J.A."/>
            <person name="Tidwell J."/>
            <person name="Bellgard S.E."/>
            <person name="Bellgard M.I."/>
        </authorList>
    </citation>
    <scope>NUCLEOTIDE SEQUENCE</scope>
    <source>
        <tissue evidence="2">Shoot tissue taken approximately 20 cm above the soil surface</tissue>
    </source>
</reference>
<feature type="region of interest" description="Disordered" evidence="1">
    <location>
        <begin position="1"/>
        <end position="38"/>
    </location>
</feature>
<evidence type="ECO:0000313" key="2">
    <source>
        <dbReference type="EMBL" id="JAD30640.1"/>
    </source>
</evidence>
<feature type="compositionally biased region" description="Polar residues" evidence="1">
    <location>
        <begin position="15"/>
        <end position="24"/>
    </location>
</feature>
<accession>A0A0A8Z1P7</accession>
<protein>
    <submittedName>
        <fullName evidence="2">Uncharacterized protein</fullName>
    </submittedName>
</protein>
<sequence>MEPYKGTFKGENPYPTHTHTQSSTHARHTPKRTNRPKH</sequence>
<proteinExistence type="predicted"/>